<accession>A0A1M6CM71</accession>
<dbReference type="AlphaFoldDB" id="A0A1M6CM71"/>
<dbReference type="InterPro" id="IPR016032">
    <property type="entry name" value="Sig_transdc_resp-reg_C-effctor"/>
</dbReference>
<evidence type="ECO:0000313" key="2">
    <source>
        <dbReference type="Proteomes" id="UP000184488"/>
    </source>
</evidence>
<gene>
    <name evidence="1" type="ORF">SAMN05444363_0993</name>
</gene>
<dbReference type="Proteomes" id="UP000184488">
    <property type="component" value="Unassembled WGS sequence"/>
</dbReference>
<dbReference type="EMBL" id="FQZI01000002">
    <property type="protein sequence ID" value="SHI62049.1"/>
    <property type="molecule type" value="Genomic_DNA"/>
</dbReference>
<protein>
    <recommendedName>
        <fullName evidence="3">SatD family (SatD)</fullName>
    </recommendedName>
</protein>
<evidence type="ECO:0000313" key="1">
    <source>
        <dbReference type="EMBL" id="SHI62049.1"/>
    </source>
</evidence>
<dbReference type="SUPFAM" id="SSF46894">
    <property type="entry name" value="C-terminal effector domain of the bipartite response regulators"/>
    <property type="match status" value="1"/>
</dbReference>
<dbReference type="GO" id="GO:0006355">
    <property type="term" value="P:regulation of DNA-templated transcription"/>
    <property type="evidence" value="ECO:0007669"/>
    <property type="project" value="InterPro"/>
</dbReference>
<reference evidence="2" key="1">
    <citation type="submission" date="2016-11" db="EMBL/GenBank/DDBJ databases">
        <authorList>
            <person name="Varghese N."/>
            <person name="Submissions S."/>
        </authorList>
    </citation>
    <scope>NUCLEOTIDE SEQUENCE [LARGE SCALE GENOMIC DNA]</scope>
    <source>
        <strain evidence="2">DSM 18829</strain>
    </source>
</reference>
<dbReference type="RefSeq" id="WP_073309163.1">
    <property type="nucleotide sequence ID" value="NZ_FQZI01000002.1"/>
</dbReference>
<organism evidence="1 2">
    <name type="scientific">Flavobacterium terrae</name>
    <dbReference type="NCBI Taxonomy" id="415425"/>
    <lineage>
        <taxon>Bacteria</taxon>
        <taxon>Pseudomonadati</taxon>
        <taxon>Bacteroidota</taxon>
        <taxon>Flavobacteriia</taxon>
        <taxon>Flavobacteriales</taxon>
        <taxon>Flavobacteriaceae</taxon>
        <taxon>Flavobacterium</taxon>
    </lineage>
</organism>
<keyword evidence="2" id="KW-1185">Reference proteome</keyword>
<sequence>MKKKIVLSGDIIASTSLSIEEKNSLEKKLNELISILVENFPIYGRIIKGDYLEVVVENPEDALLITLLIKSFIKSAIDDQDNSSNRYKKFKNYGIRIAMGFGELTRYDKQKGIIDGNAIYYSGRKINEETSTYNKQRIVIKNTLFFISDNDKLDQMMDTLLSLLDILIGNATAKQSEILFLRLLGSSEKEISIQLNIKQPTVNKQLTSVGWNAIDKSVTYFKTIIKDYE</sequence>
<proteinExistence type="predicted"/>
<dbReference type="GO" id="GO:0003677">
    <property type="term" value="F:DNA binding"/>
    <property type="evidence" value="ECO:0007669"/>
    <property type="project" value="InterPro"/>
</dbReference>
<dbReference type="OrthoDB" id="7064118at2"/>
<evidence type="ECO:0008006" key="3">
    <source>
        <dbReference type="Google" id="ProtNLM"/>
    </source>
</evidence>
<dbReference type="STRING" id="415425.SAMN05444363_0993"/>
<name>A0A1M6CM71_9FLAO</name>